<dbReference type="EMBL" id="JAWQEG010008497">
    <property type="protein sequence ID" value="KAK3850192.1"/>
    <property type="molecule type" value="Genomic_DNA"/>
</dbReference>
<organism evidence="2 3">
    <name type="scientific">Petrolisthes cinctipes</name>
    <name type="common">Flat porcelain crab</name>
    <dbReference type="NCBI Taxonomy" id="88211"/>
    <lineage>
        <taxon>Eukaryota</taxon>
        <taxon>Metazoa</taxon>
        <taxon>Ecdysozoa</taxon>
        <taxon>Arthropoda</taxon>
        <taxon>Crustacea</taxon>
        <taxon>Multicrustacea</taxon>
        <taxon>Malacostraca</taxon>
        <taxon>Eumalacostraca</taxon>
        <taxon>Eucarida</taxon>
        <taxon>Decapoda</taxon>
        <taxon>Pleocyemata</taxon>
        <taxon>Anomura</taxon>
        <taxon>Galatheoidea</taxon>
        <taxon>Porcellanidae</taxon>
        <taxon>Petrolisthes</taxon>
    </lineage>
</organism>
<feature type="compositionally biased region" description="Polar residues" evidence="1">
    <location>
        <begin position="215"/>
        <end position="229"/>
    </location>
</feature>
<feature type="non-terminal residue" evidence="2">
    <location>
        <position position="1"/>
    </location>
</feature>
<proteinExistence type="predicted"/>
<dbReference type="Proteomes" id="UP001286313">
    <property type="component" value="Unassembled WGS sequence"/>
</dbReference>
<reference evidence="2" key="1">
    <citation type="submission" date="2023-10" db="EMBL/GenBank/DDBJ databases">
        <title>Genome assemblies of two species of porcelain crab, Petrolisthes cinctipes and Petrolisthes manimaculis (Anomura: Porcellanidae).</title>
        <authorList>
            <person name="Angst P."/>
        </authorList>
    </citation>
    <scope>NUCLEOTIDE SEQUENCE</scope>
    <source>
        <strain evidence="2">PB745_01</strain>
        <tissue evidence="2">Gill</tissue>
    </source>
</reference>
<dbReference type="Gene3D" id="3.40.50.11530">
    <property type="match status" value="1"/>
</dbReference>
<sequence length="267" mass="30355">PLMSVRKVLRKQQKVLVVWSPCGKYGEYFGPVVAAFKRILQSYAHCQVYDYLDMLSLPDNERRHLLAYPIAWIDSLLLRPDVKVIIVATAGARQRQAENLLATPPVTKHCLTHSIPPLDPMLFPYLMRRLQDTPNLAMDYSRVFHVRFSDVSDSRAELDGIVSWTRYRLPQHFPALAYSLQGGRYLGGSKFEEPTSEVLRELHKALTNHPDYQPPHTNTTSPSPDIYTSSRPYTLKTNVINGGVRDLVTSNQNDTLHCQKNEPDSPA</sequence>
<name>A0AAE1BG81_PETCI</name>
<dbReference type="AlphaFoldDB" id="A0AAE1BG81"/>
<keyword evidence="3" id="KW-1185">Reference proteome</keyword>
<feature type="region of interest" description="Disordered" evidence="1">
    <location>
        <begin position="207"/>
        <end position="229"/>
    </location>
</feature>
<evidence type="ECO:0000256" key="1">
    <source>
        <dbReference type="SAM" id="MobiDB-lite"/>
    </source>
</evidence>
<evidence type="ECO:0000313" key="2">
    <source>
        <dbReference type="EMBL" id="KAK3850192.1"/>
    </source>
</evidence>
<gene>
    <name evidence="2" type="ORF">Pcinc_043082</name>
</gene>
<comment type="caution">
    <text evidence="2">The sequence shown here is derived from an EMBL/GenBank/DDBJ whole genome shotgun (WGS) entry which is preliminary data.</text>
</comment>
<accession>A0AAE1BG81</accession>
<evidence type="ECO:0000313" key="3">
    <source>
        <dbReference type="Proteomes" id="UP001286313"/>
    </source>
</evidence>
<protein>
    <submittedName>
        <fullName evidence="2">Uncharacterized protein</fullName>
    </submittedName>
</protein>